<dbReference type="GO" id="GO:0008270">
    <property type="term" value="F:zinc ion binding"/>
    <property type="evidence" value="ECO:0007669"/>
    <property type="project" value="InterPro"/>
</dbReference>
<feature type="domain" description="Alpha-carbonic anhydrase" evidence="7">
    <location>
        <begin position="47"/>
        <end position="297"/>
    </location>
</feature>
<evidence type="ECO:0000256" key="3">
    <source>
        <dbReference type="ARBA" id="ARBA00022723"/>
    </source>
</evidence>
<dbReference type="InterPro" id="IPR036398">
    <property type="entry name" value="CA_dom_sf"/>
</dbReference>
<evidence type="ECO:0000256" key="2">
    <source>
        <dbReference type="ARBA" id="ARBA00012925"/>
    </source>
</evidence>
<protein>
    <recommendedName>
        <fullName evidence="2">carbonic anhydrase</fullName>
        <ecNumber evidence="2">4.2.1.1</ecNumber>
    </recommendedName>
</protein>
<sequence>MLDLKNHFLKNLFRSMNACHIFEVLLALLTGATLTGGVIRCKGEDKEPWSYNGRRNAPRAWGKTYPECNNRMQSPINIQLADVQKHPYLKHLEFKNYDESVRSAQVLNNGHSARITPNDGVVRTISVNNDTYSLIQLHFHWGSRYNVGAEHLFNSKGYAMEAHFVHGNRHGHYAVVGVLYKESFFNNAGFNAISKELPQIKFKNETTQLRSPLNLTKLLPRLPLRFYRYNGSFTTPPCTEEVIWSVARDVVRIGSKQLEELRSLFLVTRNEDRTGCHLVDNYRPVQPLNGRKVTAST</sequence>
<dbReference type="SUPFAM" id="SSF51069">
    <property type="entry name" value="Carbonic anhydrase"/>
    <property type="match status" value="1"/>
</dbReference>
<dbReference type="SMART" id="SM01057">
    <property type="entry name" value="Carb_anhydrase"/>
    <property type="match status" value="1"/>
</dbReference>
<dbReference type="EMBL" id="JAFNEN010000322">
    <property type="protein sequence ID" value="KAG8185857.1"/>
    <property type="molecule type" value="Genomic_DNA"/>
</dbReference>
<dbReference type="Pfam" id="PF00194">
    <property type="entry name" value="Carb_anhydrase"/>
    <property type="match status" value="1"/>
</dbReference>
<evidence type="ECO:0000256" key="4">
    <source>
        <dbReference type="ARBA" id="ARBA00022833"/>
    </source>
</evidence>
<keyword evidence="4" id="KW-0862">Zinc</keyword>
<keyword evidence="3" id="KW-0479">Metal-binding</keyword>
<dbReference type="Proteomes" id="UP000827092">
    <property type="component" value="Unassembled WGS sequence"/>
</dbReference>
<reference evidence="8 9" key="1">
    <citation type="journal article" date="2022" name="Nat. Ecol. Evol.">
        <title>A masculinizing supergene underlies an exaggerated male reproductive morph in a spider.</title>
        <authorList>
            <person name="Hendrickx F."/>
            <person name="De Corte Z."/>
            <person name="Sonet G."/>
            <person name="Van Belleghem S.M."/>
            <person name="Kostlbacher S."/>
            <person name="Vangestel C."/>
        </authorList>
    </citation>
    <scope>NUCLEOTIDE SEQUENCE [LARGE SCALE GENOMIC DNA]</scope>
    <source>
        <strain evidence="8">W744_W776</strain>
    </source>
</reference>
<dbReference type="InterPro" id="IPR023561">
    <property type="entry name" value="Carbonic_anhydrase_a-class"/>
</dbReference>
<evidence type="ECO:0000256" key="1">
    <source>
        <dbReference type="ARBA" id="ARBA00010718"/>
    </source>
</evidence>
<organism evidence="8 9">
    <name type="scientific">Oedothorax gibbosus</name>
    <dbReference type="NCBI Taxonomy" id="931172"/>
    <lineage>
        <taxon>Eukaryota</taxon>
        <taxon>Metazoa</taxon>
        <taxon>Ecdysozoa</taxon>
        <taxon>Arthropoda</taxon>
        <taxon>Chelicerata</taxon>
        <taxon>Arachnida</taxon>
        <taxon>Araneae</taxon>
        <taxon>Araneomorphae</taxon>
        <taxon>Entelegynae</taxon>
        <taxon>Araneoidea</taxon>
        <taxon>Linyphiidae</taxon>
        <taxon>Erigoninae</taxon>
        <taxon>Oedothorax</taxon>
    </lineage>
</organism>
<dbReference type="EC" id="4.2.1.1" evidence="2"/>
<comment type="catalytic activity">
    <reaction evidence="6">
        <text>hydrogencarbonate + H(+) = CO2 + H2O</text>
        <dbReference type="Rhea" id="RHEA:10748"/>
        <dbReference type="ChEBI" id="CHEBI:15377"/>
        <dbReference type="ChEBI" id="CHEBI:15378"/>
        <dbReference type="ChEBI" id="CHEBI:16526"/>
        <dbReference type="ChEBI" id="CHEBI:17544"/>
        <dbReference type="EC" id="4.2.1.1"/>
    </reaction>
</comment>
<name>A0AAV6UN52_9ARAC</name>
<evidence type="ECO:0000256" key="5">
    <source>
        <dbReference type="ARBA" id="ARBA00023239"/>
    </source>
</evidence>
<gene>
    <name evidence="8" type="ORF">JTE90_004399</name>
</gene>
<proteinExistence type="inferred from homology"/>
<dbReference type="PANTHER" id="PTHR18952">
    <property type="entry name" value="CARBONIC ANHYDRASE"/>
    <property type="match status" value="1"/>
</dbReference>
<dbReference type="CDD" id="cd00326">
    <property type="entry name" value="alpha_CA"/>
    <property type="match status" value="1"/>
</dbReference>
<dbReference type="GO" id="GO:0004089">
    <property type="term" value="F:carbonate dehydratase activity"/>
    <property type="evidence" value="ECO:0007669"/>
    <property type="project" value="UniProtKB-EC"/>
</dbReference>
<accession>A0AAV6UN52</accession>
<dbReference type="AlphaFoldDB" id="A0AAV6UN52"/>
<keyword evidence="9" id="KW-1185">Reference proteome</keyword>
<evidence type="ECO:0000313" key="8">
    <source>
        <dbReference type="EMBL" id="KAG8185857.1"/>
    </source>
</evidence>
<comment type="similarity">
    <text evidence="1">Belongs to the alpha-carbonic anhydrase family.</text>
</comment>
<dbReference type="PROSITE" id="PS51144">
    <property type="entry name" value="ALPHA_CA_2"/>
    <property type="match status" value="1"/>
</dbReference>
<evidence type="ECO:0000313" key="9">
    <source>
        <dbReference type="Proteomes" id="UP000827092"/>
    </source>
</evidence>
<dbReference type="Gene3D" id="3.10.200.10">
    <property type="entry name" value="Alpha carbonic anhydrase"/>
    <property type="match status" value="1"/>
</dbReference>
<keyword evidence="5" id="KW-0456">Lyase</keyword>
<dbReference type="PANTHER" id="PTHR18952:SF265">
    <property type="entry name" value="CARBONIC ANHYDRASE"/>
    <property type="match status" value="1"/>
</dbReference>
<evidence type="ECO:0000259" key="7">
    <source>
        <dbReference type="PROSITE" id="PS51144"/>
    </source>
</evidence>
<dbReference type="InterPro" id="IPR001148">
    <property type="entry name" value="CA_dom"/>
</dbReference>
<comment type="caution">
    <text evidence="8">The sequence shown here is derived from an EMBL/GenBank/DDBJ whole genome shotgun (WGS) entry which is preliminary data.</text>
</comment>
<evidence type="ECO:0000256" key="6">
    <source>
        <dbReference type="ARBA" id="ARBA00048348"/>
    </source>
</evidence>